<dbReference type="Pfam" id="PF10432">
    <property type="entry name" value="bact-PGI_C"/>
    <property type="match status" value="1"/>
</dbReference>
<dbReference type="GO" id="GO:0005975">
    <property type="term" value="P:carbohydrate metabolic process"/>
    <property type="evidence" value="ECO:0007669"/>
    <property type="project" value="InterPro"/>
</dbReference>
<organism evidence="4 5">
    <name type="scientific">Candidatus Falkowbacteria bacterium GW2011_GWA2_41_14</name>
    <dbReference type="NCBI Taxonomy" id="1618635"/>
    <lineage>
        <taxon>Bacteria</taxon>
        <taxon>Candidatus Falkowiibacteriota</taxon>
    </lineage>
</organism>
<dbReference type="GO" id="GO:1901135">
    <property type="term" value="P:carbohydrate derivative metabolic process"/>
    <property type="evidence" value="ECO:0007669"/>
    <property type="project" value="InterPro"/>
</dbReference>
<dbReference type="InterPro" id="IPR001347">
    <property type="entry name" value="SIS_dom"/>
</dbReference>
<evidence type="ECO:0000256" key="2">
    <source>
        <dbReference type="ARBA" id="ARBA00023235"/>
    </source>
</evidence>
<dbReference type="PROSITE" id="PS51464">
    <property type="entry name" value="SIS"/>
    <property type="match status" value="1"/>
</dbReference>
<evidence type="ECO:0000256" key="1">
    <source>
        <dbReference type="ARBA" id="ARBA00010523"/>
    </source>
</evidence>
<feature type="domain" description="SIS" evidence="3">
    <location>
        <begin position="42"/>
        <end position="188"/>
    </location>
</feature>
<dbReference type="GO" id="GO:0004476">
    <property type="term" value="F:mannose-6-phosphate isomerase activity"/>
    <property type="evidence" value="ECO:0007669"/>
    <property type="project" value="InterPro"/>
</dbReference>
<keyword evidence="2 4" id="KW-0413">Isomerase</keyword>
<evidence type="ECO:0000313" key="4">
    <source>
        <dbReference type="EMBL" id="KKR91863.1"/>
    </source>
</evidence>
<comment type="caution">
    <text evidence="4">The sequence shown here is derived from an EMBL/GenBank/DDBJ whole genome shotgun (WGS) entry which is preliminary data.</text>
</comment>
<dbReference type="GO" id="GO:0097367">
    <property type="term" value="F:carbohydrate derivative binding"/>
    <property type="evidence" value="ECO:0007669"/>
    <property type="project" value="InterPro"/>
</dbReference>
<dbReference type="GO" id="GO:0004347">
    <property type="term" value="F:glucose-6-phosphate isomerase activity"/>
    <property type="evidence" value="ECO:0007669"/>
    <property type="project" value="InterPro"/>
</dbReference>
<dbReference type="SUPFAM" id="SSF53697">
    <property type="entry name" value="SIS domain"/>
    <property type="match status" value="1"/>
</dbReference>
<reference evidence="4 5" key="1">
    <citation type="journal article" date="2015" name="Nature">
        <title>rRNA introns, odd ribosomes, and small enigmatic genomes across a large radiation of phyla.</title>
        <authorList>
            <person name="Brown C.T."/>
            <person name="Hug L.A."/>
            <person name="Thomas B.C."/>
            <person name="Sharon I."/>
            <person name="Castelle C.J."/>
            <person name="Singh A."/>
            <person name="Wilkins M.J."/>
            <person name="Williams K.H."/>
            <person name="Banfield J.F."/>
        </authorList>
    </citation>
    <scope>NUCLEOTIDE SEQUENCE [LARGE SCALE GENOMIC DNA]</scope>
</reference>
<dbReference type="EMBL" id="LCAP01000001">
    <property type="protein sequence ID" value="KKR91863.1"/>
    <property type="molecule type" value="Genomic_DNA"/>
</dbReference>
<dbReference type="Proteomes" id="UP000034190">
    <property type="component" value="Unassembled WGS sequence"/>
</dbReference>
<comment type="similarity">
    <text evidence="1">Belongs to the PGI/PMI family.</text>
</comment>
<dbReference type="Pfam" id="PF01380">
    <property type="entry name" value="SIS"/>
    <property type="match status" value="1"/>
</dbReference>
<protein>
    <submittedName>
        <fullName evidence="4">Bifunctional phosphoglucose/phosphomannose isomerase</fullName>
    </submittedName>
</protein>
<dbReference type="Gene3D" id="3.40.50.10490">
    <property type="entry name" value="Glucose-6-phosphate isomerase like protein, domain 1"/>
    <property type="match status" value="2"/>
</dbReference>
<gene>
    <name evidence="4" type="ORF">UU43_C0001G0043</name>
</gene>
<accession>A0A0G0UT06</accession>
<proteinExistence type="inferred from homology"/>
<dbReference type="InterPro" id="IPR019490">
    <property type="entry name" value="Glu6P/Mann6P_isomerase_C"/>
</dbReference>
<dbReference type="InterPro" id="IPR046348">
    <property type="entry name" value="SIS_dom_sf"/>
</dbReference>
<dbReference type="AlphaFoldDB" id="A0A0G0UT06"/>
<evidence type="ECO:0000313" key="5">
    <source>
        <dbReference type="Proteomes" id="UP000034190"/>
    </source>
</evidence>
<dbReference type="CDD" id="cd05637">
    <property type="entry name" value="SIS_PGI_PMI_2"/>
    <property type="match status" value="1"/>
</dbReference>
<name>A0A0G0UT06_9BACT</name>
<evidence type="ECO:0000259" key="3">
    <source>
        <dbReference type="PROSITE" id="PS51464"/>
    </source>
</evidence>
<sequence length="359" mass="40093">MINNLDDQKVYKKLDFGKVAKSIESLPSQMKQVLKQADLIKIPPDYSQVAQVVVNGMGGSNIGVGMIGAALSDQIKVPIIITAGYEVPASVNENTLYLLSSYSGNTEEVLSVYLEAKKRGAKVMAICEQGENKLARLMKDENIPGFTFKSDHNLSGQPRMGLGYSVLGVAMLLARVGLLEIKAQEMEKIIVNLEAWGEELSPDKSAKTNRAKQIALELYNKIPVIVGAEFLVGNLKILRNQFNETSKNFASFLELPDMNHFALEGLAKPVSNKDNLTFFFIDSSLYHPRIIKRSTLTKQIVQKNKIKYIDHKLSGASKLEQAFNMLQFGAWATYYLAMLNNVNPVKIPWVEWFKKELEN</sequence>